<protein>
    <submittedName>
        <fullName evidence="3">VWA domain-containing protein</fullName>
    </submittedName>
</protein>
<evidence type="ECO:0000256" key="1">
    <source>
        <dbReference type="SAM" id="SignalP"/>
    </source>
</evidence>
<dbReference type="AlphaFoldDB" id="A0A4R0PG98"/>
<evidence type="ECO:0000259" key="2">
    <source>
        <dbReference type="PROSITE" id="PS50234"/>
    </source>
</evidence>
<dbReference type="SMART" id="SM00327">
    <property type="entry name" value="VWA"/>
    <property type="match status" value="1"/>
</dbReference>
<comment type="caution">
    <text evidence="3">The sequence shown here is derived from an EMBL/GenBank/DDBJ whole genome shotgun (WGS) entry which is preliminary data.</text>
</comment>
<dbReference type="SUPFAM" id="SSF53300">
    <property type="entry name" value="vWA-like"/>
    <property type="match status" value="1"/>
</dbReference>
<dbReference type="PROSITE" id="PS50234">
    <property type="entry name" value="VWFA"/>
    <property type="match status" value="1"/>
</dbReference>
<feature type="signal peptide" evidence="1">
    <location>
        <begin position="1"/>
        <end position="22"/>
    </location>
</feature>
<reference evidence="3 4" key="1">
    <citation type="journal article" date="2015" name="Antonie Van Leeuwenhoek">
        <title>Oricola cellulosilytica gen. nov., sp. nov., a cellulose-degrading bacterium of the family Phyllobacteriaceae isolated from surface seashore water, and emended descriptions of Mesorhizobium loti and Phyllobacterium myrsinacearum.</title>
        <authorList>
            <person name="Hameed A."/>
            <person name="Shahina M."/>
            <person name="Lai W.A."/>
            <person name="Lin S.Y."/>
            <person name="Young L.S."/>
            <person name="Liu Y.C."/>
            <person name="Hsu Y.H."/>
            <person name="Young C.C."/>
        </authorList>
    </citation>
    <scope>NUCLEOTIDE SEQUENCE [LARGE SCALE GENOMIC DNA]</scope>
    <source>
        <strain evidence="3 4">KCTC 52183</strain>
    </source>
</reference>
<feature type="domain" description="VWFA" evidence="2">
    <location>
        <begin position="25"/>
        <end position="204"/>
    </location>
</feature>
<dbReference type="InterPro" id="IPR036465">
    <property type="entry name" value="vWFA_dom_sf"/>
</dbReference>
<dbReference type="Proteomes" id="UP000291301">
    <property type="component" value="Unassembled WGS sequence"/>
</dbReference>
<organism evidence="3 4">
    <name type="scientific">Oricola cellulosilytica</name>
    <dbReference type="NCBI Taxonomy" id="1429082"/>
    <lineage>
        <taxon>Bacteria</taxon>
        <taxon>Pseudomonadati</taxon>
        <taxon>Pseudomonadota</taxon>
        <taxon>Alphaproteobacteria</taxon>
        <taxon>Hyphomicrobiales</taxon>
        <taxon>Ahrensiaceae</taxon>
        <taxon>Oricola</taxon>
    </lineage>
</organism>
<evidence type="ECO:0000313" key="4">
    <source>
        <dbReference type="Proteomes" id="UP000291301"/>
    </source>
</evidence>
<keyword evidence="4" id="KW-1185">Reference proteome</keyword>
<feature type="chain" id="PRO_5020431444" evidence="1">
    <location>
        <begin position="23"/>
        <end position="546"/>
    </location>
</feature>
<dbReference type="InterPro" id="IPR002035">
    <property type="entry name" value="VWF_A"/>
</dbReference>
<sequence>MFRNTLAAFAASSFLCAGSALAGERAIIVLDASGSMWGQIEGKTKIEIARETLGDVLSTIPADLELGLIAYGHRRKGQCSDIEQIVAPAAGTSTAIAASVHKLNPKGKTPLTDAVRQAAESLRYTEDKATVILVTDGIETCEADPCAVASELERAGVDFTAHVVGFGLQEGEGVQVSCIAENTGGVFLEADDAAELTDALTKTVAAAPPVPEPEPEPAALEDNVTITARLAEGAADYDLNGRYDYFPMEDDTPAAKSVVGGYDTTFTATLEPGRYLLRYKKDMAGAETVIEVTGDEKIERDLVLGAGVISVAVLPDDGAEPDTAGRFDILAFGAKSGGYGSGTLVVPAGDVVIEARLGKGDLAESLTLAPGEIVERDLVLGIGIVRANAVYAAGGPAVETSGLRVDVFSARKALDGTRKDFGGGYGPGNEFKLPPGDYVVRARLDKAVSEAPVTVARGGATDVVVDLNAGVLAISVPGAYRIDVFAAKPDLQGKRTDFGGTYGETFQTTLHPGDYAVVATMGDSKGEKKEMPASVMAAERTEVMVE</sequence>
<dbReference type="OrthoDB" id="9783818at2"/>
<dbReference type="RefSeq" id="WP_131568575.1">
    <property type="nucleotide sequence ID" value="NZ_JAINFK010000002.1"/>
</dbReference>
<evidence type="ECO:0000313" key="3">
    <source>
        <dbReference type="EMBL" id="TCD14494.1"/>
    </source>
</evidence>
<gene>
    <name evidence="3" type="ORF">E0D97_10575</name>
</gene>
<dbReference type="Gene3D" id="3.40.50.410">
    <property type="entry name" value="von Willebrand factor, type A domain"/>
    <property type="match status" value="1"/>
</dbReference>
<accession>A0A4R0PG98</accession>
<proteinExistence type="predicted"/>
<keyword evidence="1" id="KW-0732">Signal</keyword>
<dbReference type="Pfam" id="PF13519">
    <property type="entry name" value="VWA_2"/>
    <property type="match status" value="1"/>
</dbReference>
<dbReference type="EMBL" id="SJST01000003">
    <property type="protein sequence ID" value="TCD14494.1"/>
    <property type="molecule type" value="Genomic_DNA"/>
</dbReference>
<name>A0A4R0PG98_9HYPH</name>